<dbReference type="EMBL" id="JBHULH010000012">
    <property type="protein sequence ID" value="MFD2568734.1"/>
    <property type="molecule type" value="Genomic_DNA"/>
</dbReference>
<sequence>MKKSKHILKTYFETGDKPTQKHYEDLIDSLQHVDDAISDTNLPENIALKNENNNFSSEQTFQENVTAPNFLGNSIGDKATVATPGGPYTIRNNSGQTIARFADSFDINFYGNISLPTDKYFFFGSSNNGRFFANANDTYFDALNGDFLLRNLHNGSKIYLKTKASNGIDQNSIIADGSTGEIHMHYKNDLRLSTVSNGVNIQGELALTSGAGDSATIETPLGTGNINLSLPTVSGNLAVNTADNNFISAQTIGNSAPVLRLKDTVASASNEVGGYIYFLDSTDTSSGYLGMDSDNIKIWSKNGEIDLLKPINVSGGIDVSGQKIRFTSPSASYIEGSDGELLVGEDSGGYYLFTGFTQNIAKPIYIGDNATLLRLSTADSPRYEIDSSGNHDFKDGDANFNSSVTASTFLINSMSGWLVKNTVGNHGVYFDGDETIIQSKGVFSVRADGTSVNLRNTFVNGTLEVDNKLDANGEVSLGWNNNLTLGEDPYKFSISRTTVGLLHTSFRDDYDNPGARVEFVMRHGSANENVPLYMLGNGESHFNGLVYANAGIDVSSDGTDGDEVLRLSLDGGRDWTFKQKGTGSATSLELRSTQHKDFYLSSTASFFRSSLDDANHLILNHQNKTAVLQGTLDVNGATTVEELIIDPSSSLAQIKVGSSRPLEFNPTSEVLYLADGETQIYVNSGNIETGGHIKPAGGYRSSDGTAGFNGTFIAGAYSITVKDGLITDAVNIS</sequence>
<gene>
    <name evidence="1" type="ORF">ACFSRZ_15270</name>
</gene>
<evidence type="ECO:0000313" key="1">
    <source>
        <dbReference type="EMBL" id="MFD2568734.1"/>
    </source>
</evidence>
<keyword evidence="2" id="KW-1185">Reference proteome</keyword>
<organism evidence="1 2">
    <name type="scientific">Pseudotenacibaculum haliotis</name>
    <dbReference type="NCBI Taxonomy" id="1862138"/>
    <lineage>
        <taxon>Bacteria</taxon>
        <taxon>Pseudomonadati</taxon>
        <taxon>Bacteroidota</taxon>
        <taxon>Flavobacteriia</taxon>
        <taxon>Flavobacteriales</taxon>
        <taxon>Flavobacteriaceae</taxon>
        <taxon>Pseudotenacibaculum</taxon>
    </lineage>
</organism>
<comment type="caution">
    <text evidence="1">The sequence shown here is derived from an EMBL/GenBank/DDBJ whole genome shotgun (WGS) entry which is preliminary data.</text>
</comment>
<evidence type="ECO:0000313" key="2">
    <source>
        <dbReference type="Proteomes" id="UP001597508"/>
    </source>
</evidence>
<proteinExistence type="predicted"/>
<reference evidence="2" key="1">
    <citation type="journal article" date="2019" name="Int. J. Syst. Evol. Microbiol.">
        <title>The Global Catalogue of Microorganisms (GCM) 10K type strain sequencing project: providing services to taxonomists for standard genome sequencing and annotation.</title>
        <authorList>
            <consortium name="The Broad Institute Genomics Platform"/>
            <consortium name="The Broad Institute Genome Sequencing Center for Infectious Disease"/>
            <person name="Wu L."/>
            <person name="Ma J."/>
        </authorList>
    </citation>
    <scope>NUCLEOTIDE SEQUENCE [LARGE SCALE GENOMIC DNA]</scope>
    <source>
        <strain evidence="2">KCTC 52127</strain>
    </source>
</reference>
<name>A0ABW5LVW3_9FLAO</name>
<dbReference type="RefSeq" id="WP_379667441.1">
    <property type="nucleotide sequence ID" value="NZ_JBHULH010000012.1"/>
</dbReference>
<dbReference type="Proteomes" id="UP001597508">
    <property type="component" value="Unassembled WGS sequence"/>
</dbReference>
<accession>A0ABW5LVW3</accession>
<protein>
    <submittedName>
        <fullName evidence="1">Uncharacterized protein</fullName>
    </submittedName>
</protein>